<keyword evidence="2" id="KW-0808">Transferase</keyword>
<dbReference type="EMBL" id="JAOPGA020001155">
    <property type="protein sequence ID" value="KAL0485611.1"/>
    <property type="molecule type" value="Genomic_DNA"/>
</dbReference>
<comment type="caution">
    <text evidence="2">The sequence shown here is derived from an EMBL/GenBank/DDBJ whole genome shotgun (WGS) entry which is preliminary data.</text>
</comment>
<dbReference type="Proteomes" id="UP001431209">
    <property type="component" value="Unassembled WGS sequence"/>
</dbReference>
<evidence type="ECO:0000313" key="2">
    <source>
        <dbReference type="EMBL" id="KAL0485611.1"/>
    </source>
</evidence>
<evidence type="ECO:0000256" key="1">
    <source>
        <dbReference type="SAM" id="MobiDB-lite"/>
    </source>
</evidence>
<feature type="compositionally biased region" description="Acidic residues" evidence="1">
    <location>
        <begin position="43"/>
        <end position="52"/>
    </location>
</feature>
<name>A0AAW2Z920_9EUKA</name>
<protein>
    <submittedName>
        <fullName evidence="2">Nicotinate phosphoribosyltransferase</fullName>
    </submittedName>
</protein>
<sequence>MGGKKPKSKAKNKKKSSGPKKQANQSQRAPSYNPNIPPSFGYDSDDDDGEIFENFDEMDPIMLQMMMNDIQNAGLDEGGHNLSDFLKAASMFGMGMDDDDEGLFDEEEMDPVDEAIFRLLPAVSQDCGGNSMDFEAFRSSIDETLESQTIQGRLNPIKPTIQKQPTLATIHKLIDQSKDSSSRVMCDLNQVRATIERSKSIRDKVGHDQYSILDDFTIQGEGDDDDEVDEVEDDDGDSYDKSVWTKYGIDIKRLQIGTWSPGRYYPYQQRLKINVIEKTLVYNLFQFKVNQTITKSDNLSKKLTDEFVSFKTSRNLMIEIPFEDIDSLHFVIETKDPFDYKTKDSKNQLGMLTIHLKKAPARFYNRRIQTQSDLRDRLRRRVDFTTNKAASRSSKHIILANVDALKYTIGLMIELDNSIRQKFDLISVKDDAEEFDLNESLARQQEWVSQQNKEFTQLLKEEGKQELVCGGNVGWDDEDEDGGADDAIGSCTIEEITSDNEDEGEKNVDEDSDSDELNLA</sequence>
<evidence type="ECO:0000313" key="3">
    <source>
        <dbReference type="Proteomes" id="UP001431209"/>
    </source>
</evidence>
<feature type="compositionally biased region" description="Basic residues" evidence="1">
    <location>
        <begin position="1"/>
        <end position="18"/>
    </location>
</feature>
<feature type="compositionally biased region" description="Polar residues" evidence="1">
    <location>
        <begin position="22"/>
        <end position="34"/>
    </location>
</feature>
<dbReference type="AlphaFoldDB" id="A0AAW2Z920"/>
<feature type="region of interest" description="Disordered" evidence="1">
    <location>
        <begin position="493"/>
        <end position="520"/>
    </location>
</feature>
<gene>
    <name evidence="2" type="ORF">AKO1_011887</name>
</gene>
<reference evidence="2 3" key="1">
    <citation type="submission" date="2024-03" db="EMBL/GenBank/DDBJ databases">
        <title>The Acrasis kona genome and developmental transcriptomes reveal deep origins of eukaryotic multicellular pathways.</title>
        <authorList>
            <person name="Sheikh S."/>
            <person name="Fu C.-J."/>
            <person name="Brown M.W."/>
            <person name="Baldauf S.L."/>
        </authorList>
    </citation>
    <scope>NUCLEOTIDE SEQUENCE [LARGE SCALE GENOMIC DNA]</scope>
    <source>
        <strain evidence="2 3">ATCC MYA-3509</strain>
    </source>
</reference>
<dbReference type="GO" id="GO:0016757">
    <property type="term" value="F:glycosyltransferase activity"/>
    <property type="evidence" value="ECO:0007669"/>
    <property type="project" value="UniProtKB-KW"/>
</dbReference>
<keyword evidence="2" id="KW-0328">Glycosyltransferase</keyword>
<organism evidence="2 3">
    <name type="scientific">Acrasis kona</name>
    <dbReference type="NCBI Taxonomy" id="1008807"/>
    <lineage>
        <taxon>Eukaryota</taxon>
        <taxon>Discoba</taxon>
        <taxon>Heterolobosea</taxon>
        <taxon>Tetramitia</taxon>
        <taxon>Eutetramitia</taxon>
        <taxon>Acrasidae</taxon>
        <taxon>Acrasis</taxon>
    </lineage>
</organism>
<accession>A0AAW2Z920</accession>
<keyword evidence="3" id="KW-1185">Reference proteome</keyword>
<feature type="region of interest" description="Disordered" evidence="1">
    <location>
        <begin position="1"/>
        <end position="52"/>
    </location>
</feature>
<proteinExistence type="predicted"/>
<feature type="compositionally biased region" description="Acidic residues" evidence="1">
    <location>
        <begin position="496"/>
        <end position="520"/>
    </location>
</feature>